<protein>
    <submittedName>
        <fullName evidence="9">Protein tolR</fullName>
    </submittedName>
</protein>
<comment type="caution">
    <text evidence="9">The sequence shown here is derived from an EMBL/GenBank/DDBJ whole genome shotgun (WGS) entry which is preliminary data.</text>
</comment>
<evidence type="ECO:0000313" key="10">
    <source>
        <dbReference type="Proteomes" id="UP000053784"/>
    </source>
</evidence>
<sequence>MLSYQPKKLNMIAEINFIPYIDVVLVLLIVFMVASPLAIQDIDVELPKISRGKSDSEFKEGESNIIIVEINKEGKLGLSVNTEEFQRNLSLQDILLQVKAELLLKPSASVLVGADAGVSYSKVVFLLNELSKAHVQKVGLLTTDTME</sequence>
<keyword evidence="7" id="KW-0813">Transport</keyword>
<evidence type="ECO:0000256" key="3">
    <source>
        <dbReference type="ARBA" id="ARBA00022475"/>
    </source>
</evidence>
<dbReference type="STRING" id="1179155.CF67_11009"/>
<dbReference type="GO" id="GO:0015031">
    <property type="term" value="P:protein transport"/>
    <property type="evidence" value="ECO:0007669"/>
    <property type="project" value="UniProtKB-KW"/>
</dbReference>
<keyword evidence="4 7" id="KW-0812">Transmembrane</keyword>
<dbReference type="InterPro" id="IPR003400">
    <property type="entry name" value="ExbD"/>
</dbReference>
<dbReference type="eggNOG" id="COG0848">
    <property type="taxonomic scope" value="Bacteria"/>
</dbReference>
<dbReference type="Pfam" id="PF02472">
    <property type="entry name" value="ExbD"/>
    <property type="match status" value="1"/>
</dbReference>
<dbReference type="OrthoDB" id="9798629at2"/>
<dbReference type="PANTHER" id="PTHR30558">
    <property type="entry name" value="EXBD MEMBRANE COMPONENT OF PMF-DRIVEN MACROMOLECULE IMPORT SYSTEM"/>
    <property type="match status" value="1"/>
</dbReference>
<evidence type="ECO:0000256" key="6">
    <source>
        <dbReference type="ARBA" id="ARBA00023136"/>
    </source>
</evidence>
<keyword evidence="7" id="KW-0653">Protein transport</keyword>
<reference evidence="9 10" key="1">
    <citation type="submission" date="2014-03" db="EMBL/GenBank/DDBJ databases">
        <title>Selection and divergence in the genomes of co-occurring obligate luminous symbionts with specific hosts.</title>
        <authorList>
            <person name="Hendry T.A."/>
            <person name="de Wet J.R."/>
            <person name="Dunlap P.V."/>
        </authorList>
    </citation>
    <scope>NUCLEOTIDE SEQUENCE [LARGE SCALE GENOMIC DNA]</scope>
    <source>
        <strain evidence="9 10">Ppalp.1</strain>
    </source>
</reference>
<evidence type="ECO:0000256" key="8">
    <source>
        <dbReference type="SAM" id="Phobius"/>
    </source>
</evidence>
<feature type="transmembrane region" description="Helical" evidence="8">
    <location>
        <begin position="20"/>
        <end position="39"/>
    </location>
</feature>
<organism evidence="9 10">
    <name type="scientific">Candidatus Photodesmus blepharonis</name>
    <dbReference type="NCBI Taxonomy" id="1179155"/>
    <lineage>
        <taxon>Bacteria</taxon>
        <taxon>Pseudomonadati</taxon>
        <taxon>Pseudomonadota</taxon>
        <taxon>Gammaproteobacteria</taxon>
        <taxon>Vibrionales</taxon>
        <taxon>Vibrionaceae</taxon>
        <taxon>Candidatus Photodesmus</taxon>
    </lineage>
</organism>
<proteinExistence type="inferred from homology"/>
<keyword evidence="5 8" id="KW-1133">Transmembrane helix</keyword>
<keyword evidence="6 8" id="KW-0472">Membrane</keyword>
<evidence type="ECO:0000313" key="9">
    <source>
        <dbReference type="EMBL" id="KEY91628.1"/>
    </source>
</evidence>
<keyword evidence="3" id="KW-1003">Cell membrane</keyword>
<evidence type="ECO:0000256" key="4">
    <source>
        <dbReference type="ARBA" id="ARBA00022692"/>
    </source>
</evidence>
<dbReference type="GO" id="GO:0022857">
    <property type="term" value="F:transmembrane transporter activity"/>
    <property type="evidence" value="ECO:0007669"/>
    <property type="project" value="InterPro"/>
</dbReference>
<dbReference type="PANTHER" id="PTHR30558:SF7">
    <property type="entry name" value="TOL-PAL SYSTEM PROTEIN TOLR"/>
    <property type="match status" value="1"/>
</dbReference>
<evidence type="ECO:0000256" key="7">
    <source>
        <dbReference type="RuleBase" id="RU003879"/>
    </source>
</evidence>
<dbReference type="EMBL" id="JGVK01000003">
    <property type="protein sequence ID" value="KEY91628.1"/>
    <property type="molecule type" value="Genomic_DNA"/>
</dbReference>
<keyword evidence="10" id="KW-1185">Reference proteome</keyword>
<dbReference type="GO" id="GO:0005886">
    <property type="term" value="C:plasma membrane"/>
    <property type="evidence" value="ECO:0007669"/>
    <property type="project" value="UniProtKB-SubCell"/>
</dbReference>
<dbReference type="Proteomes" id="UP000053784">
    <property type="component" value="Unassembled WGS sequence"/>
</dbReference>
<dbReference type="AlphaFoldDB" id="A0A084CP99"/>
<dbReference type="Gene3D" id="3.30.420.270">
    <property type="match status" value="1"/>
</dbReference>
<evidence type="ECO:0000256" key="2">
    <source>
        <dbReference type="ARBA" id="ARBA00005811"/>
    </source>
</evidence>
<comment type="similarity">
    <text evidence="2 7">Belongs to the ExbD/TolR family.</text>
</comment>
<dbReference type="RefSeq" id="WP_034413065.1">
    <property type="nucleotide sequence ID" value="NZ_JGVK01000003.1"/>
</dbReference>
<evidence type="ECO:0000256" key="5">
    <source>
        <dbReference type="ARBA" id="ARBA00022989"/>
    </source>
</evidence>
<accession>A0A084CP99</accession>
<evidence type="ECO:0000256" key="1">
    <source>
        <dbReference type="ARBA" id="ARBA00004162"/>
    </source>
</evidence>
<gene>
    <name evidence="9" type="primary">tolR</name>
    <name evidence="9" type="ORF">CF67_11009</name>
</gene>
<name>A0A084CP99_9GAMM</name>
<comment type="subcellular location">
    <subcellularLocation>
        <location evidence="1">Cell membrane</location>
        <topology evidence="1">Single-pass membrane protein</topology>
    </subcellularLocation>
    <subcellularLocation>
        <location evidence="7">Cell membrane</location>
        <topology evidence="7">Single-pass type II membrane protein</topology>
    </subcellularLocation>
</comment>